<dbReference type="InterPro" id="IPR032060">
    <property type="entry name" value="MGA_dom"/>
</dbReference>
<feature type="compositionally biased region" description="Basic residues" evidence="2">
    <location>
        <begin position="2163"/>
        <end position="2172"/>
    </location>
</feature>
<evidence type="ECO:0000259" key="4">
    <source>
        <dbReference type="PROSITE" id="PS50888"/>
    </source>
</evidence>
<dbReference type="InterPro" id="IPR011598">
    <property type="entry name" value="bHLH_dom"/>
</dbReference>
<feature type="region of interest" description="Disordered" evidence="2">
    <location>
        <begin position="993"/>
        <end position="1024"/>
    </location>
</feature>
<feature type="compositionally biased region" description="Polar residues" evidence="2">
    <location>
        <begin position="1164"/>
        <end position="1181"/>
    </location>
</feature>
<feature type="region of interest" description="Disordered" evidence="2">
    <location>
        <begin position="2050"/>
        <end position="2080"/>
    </location>
</feature>
<evidence type="ECO:0000256" key="2">
    <source>
        <dbReference type="SAM" id="MobiDB-lite"/>
    </source>
</evidence>
<feature type="region of interest" description="Disordered" evidence="2">
    <location>
        <begin position="1923"/>
        <end position="2019"/>
    </location>
</feature>
<feature type="compositionally biased region" description="Basic residues" evidence="2">
    <location>
        <begin position="1434"/>
        <end position="1443"/>
    </location>
</feature>
<feature type="compositionally biased region" description="Acidic residues" evidence="2">
    <location>
        <begin position="2060"/>
        <end position="2070"/>
    </location>
</feature>
<dbReference type="InterPro" id="IPR046360">
    <property type="entry name" value="T-box_DNA-bd"/>
</dbReference>
<feature type="compositionally biased region" description="Basic and acidic residues" evidence="2">
    <location>
        <begin position="1559"/>
        <end position="1578"/>
    </location>
</feature>
<dbReference type="EMBL" id="JAGKHQ010001729">
    <property type="protein sequence ID" value="KAG7453878.1"/>
    <property type="molecule type" value="Genomic_DNA"/>
</dbReference>
<feature type="compositionally biased region" description="Polar residues" evidence="2">
    <location>
        <begin position="729"/>
        <end position="738"/>
    </location>
</feature>
<feature type="region of interest" description="Disordered" evidence="2">
    <location>
        <begin position="702"/>
        <end position="738"/>
    </location>
</feature>
<feature type="compositionally biased region" description="Polar residues" evidence="2">
    <location>
        <begin position="354"/>
        <end position="372"/>
    </location>
</feature>
<dbReference type="InterPro" id="IPR001699">
    <property type="entry name" value="TF_T-box"/>
</dbReference>
<dbReference type="Proteomes" id="UP000693946">
    <property type="component" value="Unassembled WGS sequence"/>
</dbReference>
<dbReference type="SMART" id="SM00353">
    <property type="entry name" value="HLH"/>
    <property type="match status" value="1"/>
</dbReference>
<feature type="region of interest" description="Disordered" evidence="2">
    <location>
        <begin position="2517"/>
        <end position="2552"/>
    </location>
</feature>
<feature type="compositionally biased region" description="Low complexity" evidence="2">
    <location>
        <begin position="269"/>
        <end position="280"/>
    </location>
</feature>
<comment type="subcellular location">
    <subcellularLocation>
        <location evidence="1">Nucleus</location>
    </subcellularLocation>
</comment>
<comment type="caution">
    <text evidence="5">The sequence shown here is derived from an EMBL/GenBank/DDBJ whole genome shotgun (WGS) entry which is preliminary data.</text>
</comment>
<feature type="compositionally biased region" description="Polar residues" evidence="2">
    <location>
        <begin position="329"/>
        <end position="340"/>
    </location>
</feature>
<dbReference type="PROSITE" id="PS50888">
    <property type="entry name" value="BHLH"/>
    <property type="match status" value="1"/>
</dbReference>
<feature type="region of interest" description="Disordered" evidence="2">
    <location>
        <begin position="1396"/>
        <end position="1489"/>
    </location>
</feature>
<feature type="compositionally biased region" description="Basic and acidic residues" evidence="2">
    <location>
        <begin position="239"/>
        <end position="253"/>
    </location>
</feature>
<feature type="compositionally biased region" description="Basic residues" evidence="2">
    <location>
        <begin position="1361"/>
        <end position="1371"/>
    </location>
</feature>
<feature type="compositionally biased region" description="Basic and acidic residues" evidence="2">
    <location>
        <begin position="893"/>
        <end position="902"/>
    </location>
</feature>
<feature type="region of interest" description="Disordered" evidence="2">
    <location>
        <begin position="1351"/>
        <end position="1371"/>
    </location>
</feature>
<feature type="region of interest" description="Disordered" evidence="2">
    <location>
        <begin position="329"/>
        <end position="422"/>
    </location>
</feature>
<feature type="compositionally biased region" description="Low complexity" evidence="2">
    <location>
        <begin position="2050"/>
        <end position="2059"/>
    </location>
</feature>
<dbReference type="Pfam" id="PF00907">
    <property type="entry name" value="T-box"/>
    <property type="match status" value="1"/>
</dbReference>
<gene>
    <name evidence="5" type="ORF">JOB18_023409</name>
</gene>
<feature type="domain" description="T-box" evidence="3">
    <location>
        <begin position="41"/>
        <end position="222"/>
    </location>
</feature>
<evidence type="ECO:0000313" key="5">
    <source>
        <dbReference type="EMBL" id="KAG7453878.1"/>
    </source>
</evidence>
<feature type="region of interest" description="Disordered" evidence="2">
    <location>
        <begin position="583"/>
        <end position="606"/>
    </location>
</feature>
<evidence type="ECO:0000313" key="6">
    <source>
        <dbReference type="Proteomes" id="UP000693946"/>
    </source>
</evidence>
<feature type="compositionally biased region" description="Basic and acidic residues" evidence="2">
    <location>
        <begin position="1599"/>
        <end position="1611"/>
    </location>
</feature>
<keyword evidence="6" id="KW-1185">Reference proteome</keyword>
<feature type="region of interest" description="Disordered" evidence="2">
    <location>
        <begin position="1083"/>
        <end position="1242"/>
    </location>
</feature>
<feature type="compositionally biased region" description="Low complexity" evidence="2">
    <location>
        <begin position="225"/>
        <end position="238"/>
    </location>
</feature>
<feature type="region of interest" description="Disordered" evidence="2">
    <location>
        <begin position="1"/>
        <end position="26"/>
    </location>
</feature>
<name>A0AAV6PCC7_SOLSE</name>
<dbReference type="PANTHER" id="PTHR11267:SF32">
    <property type="entry name" value="MAX GENE-ASSOCIATED PROTEIN"/>
    <property type="match status" value="1"/>
</dbReference>
<protein>
    <submittedName>
        <fullName evidence="5">MAX protein-associated protein-like isoform X5</fullName>
    </submittedName>
</protein>
<reference evidence="5 6" key="1">
    <citation type="journal article" date="2021" name="Sci. Rep.">
        <title>Chromosome anchoring in Senegalese sole (Solea senegalensis) reveals sex-associated markers and genome rearrangements in flatfish.</title>
        <authorList>
            <person name="Guerrero-Cozar I."/>
            <person name="Gomez-Garrido J."/>
            <person name="Berbel C."/>
            <person name="Martinez-Blanch J.F."/>
            <person name="Alioto T."/>
            <person name="Claros M.G."/>
            <person name="Gagnaire P.A."/>
            <person name="Manchado M."/>
        </authorList>
    </citation>
    <scope>NUCLEOTIDE SEQUENCE [LARGE SCALE GENOMIC DNA]</scope>
    <source>
        <strain evidence="5">Sse05_10M</strain>
    </source>
</reference>
<proteinExistence type="predicted"/>
<organism evidence="5 6">
    <name type="scientific">Solea senegalensis</name>
    <name type="common">Senegalese sole</name>
    <dbReference type="NCBI Taxonomy" id="28829"/>
    <lineage>
        <taxon>Eukaryota</taxon>
        <taxon>Metazoa</taxon>
        <taxon>Chordata</taxon>
        <taxon>Craniata</taxon>
        <taxon>Vertebrata</taxon>
        <taxon>Euteleostomi</taxon>
        <taxon>Actinopterygii</taxon>
        <taxon>Neopterygii</taxon>
        <taxon>Teleostei</taxon>
        <taxon>Neoteleostei</taxon>
        <taxon>Acanthomorphata</taxon>
        <taxon>Carangaria</taxon>
        <taxon>Pleuronectiformes</taxon>
        <taxon>Pleuronectoidei</taxon>
        <taxon>Soleidae</taxon>
        <taxon>Solea</taxon>
    </lineage>
</organism>
<dbReference type="GO" id="GO:0046983">
    <property type="term" value="F:protein dimerization activity"/>
    <property type="evidence" value="ECO:0007669"/>
    <property type="project" value="InterPro"/>
</dbReference>
<dbReference type="GO" id="GO:0045893">
    <property type="term" value="P:positive regulation of DNA-templated transcription"/>
    <property type="evidence" value="ECO:0007669"/>
    <property type="project" value="InterPro"/>
</dbReference>
<dbReference type="SMART" id="SM00425">
    <property type="entry name" value="TBOX"/>
    <property type="match status" value="1"/>
</dbReference>
<keyword evidence="1" id="KW-0238">DNA-binding</keyword>
<dbReference type="CDD" id="cd20195">
    <property type="entry name" value="T-box_MGA-like"/>
    <property type="match status" value="1"/>
</dbReference>
<dbReference type="GO" id="GO:0001708">
    <property type="term" value="P:cell fate specification"/>
    <property type="evidence" value="ECO:0007669"/>
    <property type="project" value="TreeGrafter"/>
</dbReference>
<feature type="compositionally biased region" description="Polar residues" evidence="2">
    <location>
        <begin position="1950"/>
        <end position="1962"/>
    </location>
</feature>
<keyword evidence="1" id="KW-0539">Nucleus</keyword>
<feature type="compositionally biased region" description="Basic residues" evidence="2">
    <location>
        <begin position="1113"/>
        <end position="1123"/>
    </location>
</feature>
<dbReference type="Pfam" id="PF16059">
    <property type="entry name" value="MGA_dom"/>
    <property type="match status" value="1"/>
</dbReference>
<feature type="region of interest" description="Disordered" evidence="2">
    <location>
        <begin position="800"/>
        <end position="834"/>
    </location>
</feature>
<sequence length="2552" mass="275351">MTGKGIRTPGALPAVKPLSSPSPLQDNLSPVSMCRGVRVTLDNNNMWNEFFRCRTEMILTKQGSRMFPYCRFRVSGLQPSRKYCLLMDVQLLDNSCYRWTGRNWQTAGKAESHMKSRLFSHPESPSTGQHWMQSPVSFYRLKLTNSVSDQEGNIALHPMHRYLPRLHIIQTDKAAKDVKLTGASVVTFTFPQTEFLAVAAYQNSRFAQLIVDHNPFAKGLKEDSSGSSGLKLKLNSGKETPKEEAKATSDHPVKKSLKSLLANHKPKGSKVVVPKSSGSGETANKDPSCVKVPAESLCSSSRPAQKLFSELIREAHVSLQRCNLDQLNINNGTSLKTGLTNGPGVPEKHETHSKTSSAQRKAKSNRNCLNVKTSKDGTRKDYSEVTHVVTDPPVSQTYVDSDHRPKPEAPSEENVKQQQKRPAPLPLPALALFLKQHSTKSKRAKNKMDAPPPALPPESESHSSDSNAPSNNLVDDEKCCNKPSSGHAVTDVDTSEPVVEAAPPSHPESAASTETTAPSLDDPFVSVSIPECLDSNQAGPDHTTVLCTLGTCMSTMSSPLATSAAACPVLSPPLDTVLNALNSPQTPPIMESSTVPSDSPTMKSHLLLPDPECSSFGFEPLSPASSPEPLPALPASLAFELDSTSSELNQKPEPPNGSPQRDGSTTSVFKWHTVLPLPGPPYIDASFTTFQPMSQTLPLASVMSPLLPSPSPSTHEPQTSMTPDPDSAPSFQDNQQSLPFPAELSPLVLQLSLSPTFSSLDGDPLSPTPSLTELVHFFSTNDDLGMEVAFSNSEAVVIPPPATPEADVPEPVPARKPDKCRNKSKRRKPTVDMDEKVDDSAYVSMQPNLEEVEEQLFISFTSKEALKLHVPDSVEEPRTQATPDVPLLPPADTPDHETLQKRSSGEKLLLRDLQLMKHRQVIHPVLQEVGLKMNLLDPTLAIDLQYLGVRLPLPPPGHYVALQHREPPPPQGVSAAFVSRTGKTTDVTQIKGWREKFTPSEAPPTHSSAKPEAGPSSDQPKKNLSAFCSDMLDEYLENEGKLIDERAASFSQPQAEPAVPVVYELPAQSSSYVRTLDNVLKKHGVSSPTSDLISGFIPPSKRPKLSLKERKTQQKRRGPKQTRLRPEPTSAPGSSLEPSPAELNQLPKLPAGPLPPSDHLTPVTEPNRSQKSRLKVQSNHTEPSSESPESNTLKKKRKRRRRLKPNTSSQTLSPLRAAVSQDLAPLESDSELGRDEGKAGPPLMTRALLRQKDLEDGVVWEGQHRTTITKERAAIALTSLFTLMGFVDENPTAPIQLVRRRAPPCLNDFCRLGCICSSLAYSSRVGHCGRSLCMFGCSCLKQKVVLLKNLEASDSSPSHPSHGKKRKRKRRMKMAYVLKEADSVSQPAERVRVLWKNDGADSDPDPVYVPGPMSPTRLTIQQNREDKSSCARVRGYRGKRRSQKTQDKNKSGKSKSVKSVKQQPQTLKEAPPPAPPPAAAETTESNPKPSKRLILLSECKWASDADRNHVLKRLCEMMAQDRLDLPFWVREYLISPISQNVEDNDGSRCVQYKVHIGRPRPDQEDPKEPPQQDQKTEPPPEQDLLTQVSGEAEPLQGVQKEEPPEDWQREVEEGEIEEEEGSPCEQVDGESDMKERERSTRAEKKKKKSLALPFLTGISPAGFLAARKKSAGETDPVVEVNGKLYPLAKIQLGKMGALHPANRLAAYLTGRVGSNRKQTQGPGPTPTTPMTPMTPTVCVTSSNLPNTVTVPRPQPIVTRPLLHTSSTVSQVSSSVVPPVTLVPGLKFVPGPRMKVSVLGAASPSSGQRMLLQPLYRLSNGKLVQLVPINKPRAVSPAHFVSRGSQSATIATPPPPPSLSGLQSFSVSNCSSPLSPGSGFLSQKGTRTFKIIPASSNKEPIIITCQKPPSLPLKVALSPATVTRLKTQSPAPSADLISPIPSAGEEAEPGSSLSSTPLETNHTAPPPPVAPGSEVPLAAPPPPAAPGSKVTLAAPPPPAAPGSRVTLAAPPPPAAPGSQVALSSMDLDIICVDDDPEPVAMDTWWAKTVGVSGSSSGDTDNSSDFEDDSDSGDNKETTKNYRHNLLERQRRGKMVELFTRLRKEVGLRDDKTPKVATLKKAVQMIQELRSTETNLMMKKMRLKDKRDKFLSTLVPAGVSVHLSSKQKTKKRRPAANLPPAGGGASDSDDDLIIMSSNLPPKTPQTPPTNVSAPPTTTPVPTPVPVQQASSVAPSPVYRCPPVVRDRPRTVPNILSRRKRPHTVEVEAPPIKALVPPDFLSLVGAAFPGQQVVSVSPVMSEPSVLQTAPPPGVASVTLNLPSLTNQQIHVTSLLPPPTGKSYSSSAHLTFTHLTASQLLHMVQNSQQDSADCPLLASAGPDQDQNQVRDPDQTATRAESPSSLSVDPGPGPGPDGGLSDPDPESLTSLLNEIVFLNQQTVAVATTAQDCSEGGVRKLDHTHSPELDCDGTVTAETKEAELQGHTDMTQSRPSTKGGVLAPPPLLQMKVGGANVIEPVSSDKAAVGGEGGRGKGDSTWRPMPRLVPLGLRGAPPT</sequence>
<feature type="region of interest" description="Disordered" evidence="2">
    <location>
        <begin position="642"/>
        <end position="665"/>
    </location>
</feature>
<feature type="compositionally biased region" description="Basic residues" evidence="2">
    <location>
        <begin position="1193"/>
        <end position="1204"/>
    </location>
</feature>
<evidence type="ECO:0000259" key="3">
    <source>
        <dbReference type="PROSITE" id="PS50252"/>
    </source>
</evidence>
<feature type="compositionally biased region" description="Basic and acidic residues" evidence="2">
    <location>
        <begin position="400"/>
        <end position="415"/>
    </location>
</feature>
<feature type="region of interest" description="Disordered" evidence="2">
    <location>
        <begin position="2160"/>
        <end position="2242"/>
    </location>
</feature>
<feature type="compositionally biased region" description="Basic and acidic residues" evidence="2">
    <location>
        <begin position="373"/>
        <end position="384"/>
    </location>
</feature>
<dbReference type="PANTHER" id="PTHR11267">
    <property type="entry name" value="T-BOX PROTEIN-RELATED"/>
    <property type="match status" value="1"/>
</dbReference>
<comment type="caution">
    <text evidence="1">Lacks conserved residue(s) required for the propagation of feature annotation.</text>
</comment>
<feature type="region of interest" description="Disordered" evidence="2">
    <location>
        <begin position="2369"/>
        <end position="2422"/>
    </location>
</feature>
<dbReference type="GO" id="GO:0005634">
    <property type="term" value="C:nucleus"/>
    <property type="evidence" value="ECO:0007669"/>
    <property type="project" value="UniProtKB-SubCell"/>
</dbReference>
<evidence type="ECO:0000256" key="1">
    <source>
        <dbReference type="PROSITE-ProRule" id="PRU00201"/>
    </source>
</evidence>
<feature type="region of interest" description="Disordered" evidence="2">
    <location>
        <begin position="1557"/>
        <end position="1647"/>
    </location>
</feature>
<feature type="domain" description="BHLH" evidence="4">
    <location>
        <begin position="2077"/>
        <end position="2127"/>
    </location>
</feature>
<feature type="compositionally biased region" description="Acidic residues" evidence="2">
    <location>
        <begin position="1612"/>
        <end position="1630"/>
    </location>
</feature>
<feature type="compositionally biased region" description="Basic and acidic residues" evidence="2">
    <location>
        <begin position="1631"/>
        <end position="1642"/>
    </location>
</feature>
<dbReference type="GO" id="GO:0000981">
    <property type="term" value="F:DNA-binding transcription factor activity, RNA polymerase II-specific"/>
    <property type="evidence" value="ECO:0007669"/>
    <property type="project" value="TreeGrafter"/>
</dbReference>
<dbReference type="Pfam" id="PF00010">
    <property type="entry name" value="HLH"/>
    <property type="match status" value="1"/>
</dbReference>
<feature type="region of interest" description="Disordered" evidence="2">
    <location>
        <begin position="871"/>
        <end position="902"/>
    </location>
</feature>
<dbReference type="GO" id="GO:0000785">
    <property type="term" value="C:chromatin"/>
    <property type="evidence" value="ECO:0007669"/>
    <property type="project" value="TreeGrafter"/>
</dbReference>
<accession>A0AAV6PCC7</accession>
<feature type="compositionally biased region" description="Basic and acidic residues" evidence="2">
    <location>
        <begin position="2071"/>
        <end position="2080"/>
    </location>
</feature>
<feature type="region of interest" description="Disordered" evidence="2">
    <location>
        <begin position="438"/>
        <end position="523"/>
    </location>
</feature>
<feature type="region of interest" description="Disordered" evidence="2">
    <location>
        <begin position="221"/>
        <end position="290"/>
    </location>
</feature>
<feature type="compositionally biased region" description="Polar residues" evidence="2">
    <location>
        <begin position="591"/>
        <end position="602"/>
    </location>
</feature>
<dbReference type="GO" id="GO:0000978">
    <property type="term" value="F:RNA polymerase II cis-regulatory region sequence-specific DNA binding"/>
    <property type="evidence" value="ECO:0007669"/>
    <property type="project" value="InterPro"/>
</dbReference>
<feature type="compositionally biased region" description="Low complexity" evidence="2">
    <location>
        <begin position="500"/>
        <end position="514"/>
    </location>
</feature>
<dbReference type="PROSITE" id="PS50252">
    <property type="entry name" value="TBOX_3"/>
    <property type="match status" value="1"/>
</dbReference>